<dbReference type="STRING" id="1236220.SAMN04488112_12040"/>
<feature type="transmembrane region" description="Helical" evidence="2">
    <location>
        <begin position="28"/>
        <end position="48"/>
    </location>
</feature>
<keyword evidence="2" id="KW-1133">Transmembrane helix</keyword>
<dbReference type="Proteomes" id="UP000199387">
    <property type="component" value="Unassembled WGS sequence"/>
</dbReference>
<keyword evidence="2" id="KW-0472">Membrane</keyword>
<keyword evidence="4" id="KW-1185">Reference proteome</keyword>
<gene>
    <name evidence="3" type="ORF">SAMN04488112_12040</name>
</gene>
<dbReference type="NCBIfam" id="TIGR02830">
    <property type="entry name" value="spore_III_AG"/>
    <property type="match status" value="1"/>
</dbReference>
<feature type="region of interest" description="Disordered" evidence="1">
    <location>
        <begin position="55"/>
        <end position="75"/>
    </location>
</feature>
<keyword evidence="2" id="KW-0812">Transmembrane</keyword>
<dbReference type="InterPro" id="IPR014195">
    <property type="entry name" value="Spore_III_AG"/>
</dbReference>
<dbReference type="AlphaFoldDB" id="A0A1G6Q8Y9"/>
<feature type="region of interest" description="Disordered" evidence="1">
    <location>
        <begin position="121"/>
        <end position="149"/>
    </location>
</feature>
<name>A0A1G6Q8Y9_9BACL</name>
<organism evidence="3 4">
    <name type="scientific">Melghirimyces thermohalophilus</name>
    <dbReference type="NCBI Taxonomy" id="1236220"/>
    <lineage>
        <taxon>Bacteria</taxon>
        <taxon>Bacillati</taxon>
        <taxon>Bacillota</taxon>
        <taxon>Bacilli</taxon>
        <taxon>Bacillales</taxon>
        <taxon>Thermoactinomycetaceae</taxon>
        <taxon>Melghirimyces</taxon>
    </lineage>
</organism>
<reference evidence="3 4" key="1">
    <citation type="submission" date="2016-10" db="EMBL/GenBank/DDBJ databases">
        <authorList>
            <person name="de Groot N.N."/>
        </authorList>
    </citation>
    <scope>NUCLEOTIDE SEQUENCE [LARGE SCALE GENOMIC DNA]</scope>
    <source>
        <strain evidence="3 4">DSM 45514</strain>
    </source>
</reference>
<dbReference type="OrthoDB" id="2381602at2"/>
<dbReference type="RefSeq" id="WP_091572267.1">
    <property type="nucleotide sequence ID" value="NZ_FMZA01000020.1"/>
</dbReference>
<dbReference type="EMBL" id="FMZA01000020">
    <property type="protein sequence ID" value="SDC88783.1"/>
    <property type="molecule type" value="Genomic_DNA"/>
</dbReference>
<evidence type="ECO:0000256" key="1">
    <source>
        <dbReference type="SAM" id="MobiDB-lite"/>
    </source>
</evidence>
<sequence length="213" mass="23613">MLKRFLDRLEQSLGGGGNSPGKGNTFRWLIVIGCFGVALMILSSFFSVRQEAVPPQEEASDEKSQDSSVPAWKKDRGDKMSIEEYEDMYESQLSEVLASIVGVEDVSVMVNLESSAESVYVKDQKQSEQATDEQDKQGGTRKIEEETTDEKVVLRRKGDGEEPIVVKKVKPQIRGVLVVAKGAEDLQVKAAMIESIQRLLDVPVHRISVMPRG</sequence>
<accession>A0A1G6Q8Y9</accession>
<proteinExistence type="predicted"/>
<evidence type="ECO:0000256" key="2">
    <source>
        <dbReference type="SAM" id="Phobius"/>
    </source>
</evidence>
<protein>
    <submittedName>
        <fullName evidence="3">Stage III sporulation protein AG</fullName>
    </submittedName>
</protein>
<evidence type="ECO:0000313" key="4">
    <source>
        <dbReference type="Proteomes" id="UP000199387"/>
    </source>
</evidence>
<feature type="compositionally biased region" description="Basic and acidic residues" evidence="1">
    <location>
        <begin position="133"/>
        <end position="149"/>
    </location>
</feature>
<evidence type="ECO:0000313" key="3">
    <source>
        <dbReference type="EMBL" id="SDC88783.1"/>
    </source>
</evidence>